<accession>A0AAW0D4L3</accession>
<evidence type="ECO:0000313" key="3">
    <source>
        <dbReference type="Proteomes" id="UP001383192"/>
    </source>
</evidence>
<feature type="compositionally biased region" description="Low complexity" evidence="1">
    <location>
        <begin position="136"/>
        <end position="148"/>
    </location>
</feature>
<name>A0AAW0D4L3_9AGAR</name>
<keyword evidence="3" id="KW-1185">Reference proteome</keyword>
<feature type="region of interest" description="Disordered" evidence="1">
    <location>
        <begin position="1097"/>
        <end position="1135"/>
    </location>
</feature>
<feature type="compositionally biased region" description="Basic residues" evidence="1">
    <location>
        <begin position="493"/>
        <end position="502"/>
    </location>
</feature>
<feature type="compositionally biased region" description="Low complexity" evidence="1">
    <location>
        <begin position="828"/>
        <end position="838"/>
    </location>
</feature>
<comment type="caution">
    <text evidence="2">The sequence shown here is derived from an EMBL/GenBank/DDBJ whole genome shotgun (WGS) entry which is preliminary data.</text>
</comment>
<reference evidence="2 3" key="1">
    <citation type="submission" date="2024-01" db="EMBL/GenBank/DDBJ databases">
        <title>A draft genome for a cacao thread blight-causing isolate of Paramarasmius palmivorus.</title>
        <authorList>
            <person name="Baruah I.K."/>
            <person name="Bukari Y."/>
            <person name="Amoako-Attah I."/>
            <person name="Meinhardt L.W."/>
            <person name="Bailey B.A."/>
            <person name="Cohen S.P."/>
        </authorList>
    </citation>
    <scope>NUCLEOTIDE SEQUENCE [LARGE SCALE GENOMIC DNA]</scope>
    <source>
        <strain evidence="2 3">GH-12</strain>
    </source>
</reference>
<feature type="region of interest" description="Disordered" evidence="1">
    <location>
        <begin position="592"/>
        <end position="650"/>
    </location>
</feature>
<feature type="region of interest" description="Disordered" evidence="1">
    <location>
        <begin position="468"/>
        <end position="566"/>
    </location>
</feature>
<feature type="region of interest" description="Disordered" evidence="1">
    <location>
        <begin position="1"/>
        <end position="182"/>
    </location>
</feature>
<organism evidence="2 3">
    <name type="scientific">Paramarasmius palmivorus</name>
    <dbReference type="NCBI Taxonomy" id="297713"/>
    <lineage>
        <taxon>Eukaryota</taxon>
        <taxon>Fungi</taxon>
        <taxon>Dikarya</taxon>
        <taxon>Basidiomycota</taxon>
        <taxon>Agaricomycotina</taxon>
        <taxon>Agaricomycetes</taxon>
        <taxon>Agaricomycetidae</taxon>
        <taxon>Agaricales</taxon>
        <taxon>Marasmiineae</taxon>
        <taxon>Marasmiaceae</taxon>
        <taxon>Paramarasmius</taxon>
    </lineage>
</organism>
<sequence length="1135" mass="123853">MPLDQDILSPSNTAGKTDTAIPTIAGSSVLPASRHSSFSPSPAPPVLAASVDKVPGEMSESSIPTTAIPNGSPSTVSPTATDADDTPVSDPAPDPSKKMQNTSPTPSSSLGPSNDSNTTTLTSEPAVEASTEKSTEVSTPSTPSSSATKKLKLKSPRGIVALSPSKIPKKKRVGAPSNFDGPREEYLQEKLKIYKKLPKRSKARSELFRETFVEFIEKFPTDKYPVPGHKPQPPLPEKTEADILAMTANERKAWKRKVKLRSRGEDEYLRDSLTNYFQWHGGDVRGAGKVSVGKFLSSVKSKEKAPKKPSLAQALIKHPQHRLSVIEKSEETSSANRLVARNKAAQGLLKDMPEEDKVALSSEVNESHRKRVEEWKASLKGDEDEKLRYQSSIGRIVQPLLDELHVRTGLNFALLAGLDADGKGHFDSAMYSSQPEGTTKLVNFSPEKLEDFMGFFYLWLNHLAQSQESKDSNASEPGPSSEPARSGKSEKGKSRKGKKARGKAVTDESEDIETDDDDELSTDSDSQDHEGPTEDEEDLGDEDEDGEAVGAGIGGELESSSRSGLSSYEVERANNIARNKMMLKELGLDKPFIESKKAQRPVKKRNPKTTTQPKELRRSTRKKTEVTTYADTELHGAEDSNSNGGEVNSKAGLGDKAQILIDARTKFMSTTMEIPEFVELVNKTLPKDSEEHADWIRHVSLLSEWLVMGEGDCPEIPNINSAIYGDSGEPAEETPTLNPLPPRSPPLDCTSSLVSVSSSLENPVPSTGPTTALHSTLETSTSLPLDTNLNESPNSETTNNSTSAAVTTDTYVDDTNDTNLNESPSSETTNNSTSAAVTTDTDVDDIGMASAETPECSAPTTEQVEAVTTTTTMGLASPAEVKNAANEEDPTPQALDESPCARSVSVVEAYAGLAIGKMRKYAPAGASSSFITDMITYLRADLGPEYPRRPGEWDSVVYLWADVQETYAKLEYKAGRLPTSSRPDSLTWWMRQGRMRGNGTPPPSCKLEEIRSQFWNWWSDINPSSRERHDGYVLPKLEEDLDELHGKAPGKDGIVLTLVLLRWWFDLCGETDERGMCMEALKSVECTLQRLLKDLCNPSPSDSTEDEETISTDVRGTKRRKPSKDSTQSKKPRRK</sequence>
<feature type="compositionally biased region" description="Acidic residues" evidence="1">
    <location>
        <begin position="507"/>
        <end position="522"/>
    </location>
</feature>
<dbReference type="Proteomes" id="UP001383192">
    <property type="component" value="Unassembled WGS sequence"/>
</dbReference>
<dbReference type="AlphaFoldDB" id="A0AAW0D4L3"/>
<feature type="compositionally biased region" description="Polar residues" evidence="1">
    <location>
        <begin position="59"/>
        <end position="80"/>
    </location>
</feature>
<feature type="region of interest" description="Disordered" evidence="1">
    <location>
        <begin position="720"/>
        <end position="838"/>
    </location>
</feature>
<dbReference type="EMBL" id="JAYKXP010000019">
    <property type="protein sequence ID" value="KAK7047523.1"/>
    <property type="molecule type" value="Genomic_DNA"/>
</dbReference>
<feature type="compositionally biased region" description="Low complexity" evidence="1">
    <location>
        <begin position="787"/>
        <end position="810"/>
    </location>
</feature>
<feature type="compositionally biased region" description="Basic and acidic residues" evidence="1">
    <location>
        <begin position="614"/>
        <end position="625"/>
    </location>
</feature>
<feature type="compositionally biased region" description="Acidic residues" evidence="1">
    <location>
        <begin position="533"/>
        <end position="547"/>
    </location>
</feature>
<feature type="compositionally biased region" description="Basic residues" evidence="1">
    <location>
        <begin position="598"/>
        <end position="607"/>
    </location>
</feature>
<evidence type="ECO:0000313" key="2">
    <source>
        <dbReference type="EMBL" id="KAK7047523.1"/>
    </source>
</evidence>
<proteinExistence type="predicted"/>
<feature type="compositionally biased region" description="Low complexity" evidence="1">
    <location>
        <begin position="751"/>
        <end position="760"/>
    </location>
</feature>
<evidence type="ECO:0000256" key="1">
    <source>
        <dbReference type="SAM" id="MobiDB-lite"/>
    </source>
</evidence>
<gene>
    <name evidence="2" type="ORF">VNI00_006289</name>
</gene>
<feature type="compositionally biased region" description="Polar residues" evidence="1">
    <location>
        <begin position="110"/>
        <end position="123"/>
    </location>
</feature>
<feature type="compositionally biased region" description="Low complexity" evidence="1">
    <location>
        <begin position="31"/>
        <end position="50"/>
    </location>
</feature>
<feature type="compositionally biased region" description="Low complexity" evidence="1">
    <location>
        <begin position="556"/>
        <end position="566"/>
    </location>
</feature>
<feature type="compositionally biased region" description="Polar residues" evidence="1">
    <location>
        <begin position="764"/>
        <end position="785"/>
    </location>
</feature>
<protein>
    <submittedName>
        <fullName evidence="2">Uncharacterized protein</fullName>
    </submittedName>
</protein>